<keyword evidence="1 3" id="KW-0378">Hydrolase</keyword>
<keyword evidence="4" id="KW-1185">Reference proteome</keyword>
<comment type="caution">
    <text evidence="3">The sequence shown here is derived from an EMBL/GenBank/DDBJ whole genome shotgun (WGS) entry which is preliminary data.</text>
</comment>
<evidence type="ECO:0000256" key="1">
    <source>
        <dbReference type="ARBA" id="ARBA00022801"/>
    </source>
</evidence>
<organism evidence="3 4">
    <name type="scientific">Dehalobacterium formicoaceticum</name>
    <dbReference type="NCBI Taxonomy" id="51515"/>
    <lineage>
        <taxon>Bacteria</taxon>
        <taxon>Bacillati</taxon>
        <taxon>Bacillota</taxon>
        <taxon>Clostridia</taxon>
        <taxon>Eubacteriales</taxon>
        <taxon>Peptococcaceae</taxon>
        <taxon>Dehalobacterium</taxon>
    </lineage>
</organism>
<dbReference type="InterPro" id="IPR050300">
    <property type="entry name" value="GDXG_lipolytic_enzyme"/>
</dbReference>
<dbReference type="EMBL" id="JANPWE010000002">
    <property type="protein sequence ID" value="MCR6545104.1"/>
    <property type="molecule type" value="Genomic_DNA"/>
</dbReference>
<dbReference type="InterPro" id="IPR013094">
    <property type="entry name" value="AB_hydrolase_3"/>
</dbReference>
<evidence type="ECO:0000259" key="2">
    <source>
        <dbReference type="Pfam" id="PF07859"/>
    </source>
</evidence>
<dbReference type="SUPFAM" id="SSF53474">
    <property type="entry name" value="alpha/beta-Hydrolases"/>
    <property type="match status" value="1"/>
</dbReference>
<dbReference type="Gene3D" id="3.40.50.1820">
    <property type="entry name" value="alpha/beta hydrolase"/>
    <property type="match status" value="1"/>
</dbReference>
<evidence type="ECO:0000313" key="3">
    <source>
        <dbReference type="EMBL" id="MCR6545104.1"/>
    </source>
</evidence>
<name>A0ABT1Y2K8_9FIRM</name>
<dbReference type="InterPro" id="IPR029058">
    <property type="entry name" value="AB_hydrolase_fold"/>
</dbReference>
<sequence length="314" mass="36294">MHPIKKTILKALSYPYLNLKKYYKIYRKLLNAINPSFKPLYNLMDHKVMVGDREIQVRLFQPKKQKSNNVLIFFHGGGWVTGNIDSYTNVCSNMANQTGHKVISVNYRLAPEHPFPAGVEDCYHVTRDIFLNLDILKCKQTDITLIGDSAGGNLAAAVSLMARDRGEFLPTKQILLYPATYYDHSDTSPFNSIRDNGTDYLLTSKRIQDYWDLYISNDEDRFSPYAAPLLAENLFNQPKTLIITAEYDPLRDEGEAYGMRLREYHNEVKIYRMEDALHGFISLPWDSEHVIKCYNIINQFLNEEIIESGCRDEI</sequence>
<dbReference type="RefSeq" id="WP_257912725.1">
    <property type="nucleotide sequence ID" value="NZ_JANPWE010000002.1"/>
</dbReference>
<dbReference type="Pfam" id="PF07859">
    <property type="entry name" value="Abhydrolase_3"/>
    <property type="match status" value="1"/>
</dbReference>
<accession>A0ABT1Y2K8</accession>
<dbReference type="Proteomes" id="UP001524944">
    <property type="component" value="Unassembled WGS sequence"/>
</dbReference>
<gene>
    <name evidence="3" type="ORF">NVS47_06175</name>
</gene>
<protein>
    <submittedName>
        <fullName evidence="3">Alpha/beta hydrolase</fullName>
    </submittedName>
</protein>
<proteinExistence type="predicted"/>
<dbReference type="GO" id="GO:0016787">
    <property type="term" value="F:hydrolase activity"/>
    <property type="evidence" value="ECO:0007669"/>
    <property type="project" value="UniProtKB-KW"/>
</dbReference>
<evidence type="ECO:0000313" key="4">
    <source>
        <dbReference type="Proteomes" id="UP001524944"/>
    </source>
</evidence>
<dbReference type="PANTHER" id="PTHR48081">
    <property type="entry name" value="AB HYDROLASE SUPERFAMILY PROTEIN C4A8.06C"/>
    <property type="match status" value="1"/>
</dbReference>
<feature type="domain" description="Alpha/beta hydrolase fold-3" evidence="2">
    <location>
        <begin position="71"/>
        <end position="281"/>
    </location>
</feature>
<reference evidence="3 4" key="1">
    <citation type="submission" date="2022-08" db="EMBL/GenBank/DDBJ databases">
        <title>Proteogenomics of the novel Dehalobacterium formicoaceticum strain EZ94 highlights a key role of methyltransferases during anaerobic dichloromethane degradation.</title>
        <authorList>
            <person name="Wasmund K."/>
        </authorList>
    </citation>
    <scope>NUCLEOTIDE SEQUENCE [LARGE SCALE GENOMIC DNA]</scope>
    <source>
        <strain evidence="3 4">EZ94</strain>
    </source>
</reference>
<dbReference type="PANTHER" id="PTHR48081:SF8">
    <property type="entry name" value="ALPHA_BETA HYDROLASE FOLD-3 DOMAIN-CONTAINING PROTEIN-RELATED"/>
    <property type="match status" value="1"/>
</dbReference>